<dbReference type="RefSeq" id="WP_186412152.1">
    <property type="nucleotide sequence ID" value="NZ_FLQY01000358.1"/>
</dbReference>
<reference evidence="2 3" key="1">
    <citation type="submission" date="2016-06" db="EMBL/GenBank/DDBJ databases">
        <authorList>
            <person name="Kjaerup R.B."/>
            <person name="Dalgaard T.S."/>
            <person name="Juul-Madsen H.R."/>
        </authorList>
    </citation>
    <scope>NUCLEOTIDE SEQUENCE [LARGE SCALE GENOMIC DNA]</scope>
    <source>
        <strain evidence="2">2</strain>
    </source>
</reference>
<feature type="transmembrane region" description="Helical" evidence="1">
    <location>
        <begin position="45"/>
        <end position="65"/>
    </location>
</feature>
<dbReference type="AlphaFoldDB" id="A0A1A8Y2F1"/>
<protein>
    <submittedName>
        <fullName evidence="2">Uncharacterized protein</fullName>
    </submittedName>
</protein>
<dbReference type="Proteomes" id="UP000199600">
    <property type="component" value="Unassembled WGS sequence"/>
</dbReference>
<evidence type="ECO:0000313" key="2">
    <source>
        <dbReference type="EMBL" id="SBT10573.1"/>
    </source>
</evidence>
<accession>A0A1A8Y2F1</accession>
<feature type="transmembrane region" description="Helical" evidence="1">
    <location>
        <begin position="19"/>
        <end position="39"/>
    </location>
</feature>
<evidence type="ECO:0000313" key="3">
    <source>
        <dbReference type="Proteomes" id="UP000199600"/>
    </source>
</evidence>
<keyword evidence="1" id="KW-1133">Transmembrane helix</keyword>
<name>A0A1A8Y2F1_9RHOO</name>
<evidence type="ECO:0000256" key="1">
    <source>
        <dbReference type="SAM" id="Phobius"/>
    </source>
</evidence>
<organism evidence="2 3">
    <name type="scientific">Candidatus Propionivibrio aalborgensis</name>
    <dbReference type="NCBI Taxonomy" id="1860101"/>
    <lineage>
        <taxon>Bacteria</taxon>
        <taxon>Pseudomonadati</taxon>
        <taxon>Pseudomonadota</taxon>
        <taxon>Betaproteobacteria</taxon>
        <taxon>Rhodocyclales</taxon>
        <taxon>Rhodocyclaceae</taxon>
        <taxon>Propionivibrio</taxon>
    </lineage>
</organism>
<keyword evidence="1" id="KW-0472">Membrane</keyword>
<dbReference type="EMBL" id="FLQY01000358">
    <property type="protein sequence ID" value="SBT10573.1"/>
    <property type="molecule type" value="Genomic_DNA"/>
</dbReference>
<keyword evidence="1" id="KW-0812">Transmembrane</keyword>
<keyword evidence="3" id="KW-1185">Reference proteome</keyword>
<proteinExistence type="predicted"/>
<gene>
    <name evidence="2" type="ORF">PROAA_560006</name>
</gene>
<sequence>MADNDSAYLSEMLTSQGNLYALLGSTALGVVLSIPFGFGVGAIPLIAFAAGEIIAAMYLPSSIAFRDRVDRKLRRQARLAARKQLLQEIESRCAKGAISFQQLSRTYTRMSERIAALYSHAESGSKRLSLQDVERLEDAGTDYLCVWLAVLVMEDRAEQIDLADIAARIDAIDRELKSPRPGSDMRQLQKARAEYVAIIERYHRMSSRKRALEAAMVSMPDQMEEIYQTIMTTSATEDVGSRLGDAIAKLRLQEDIEAELAEGSSFVSEPNNVVPGIIAQASRSAARKPQLAAVNRGQNH</sequence>